<feature type="domain" description="Dynein heavy chain 3 AAA+ lid" evidence="23">
    <location>
        <begin position="2253"/>
        <end position="2335"/>
    </location>
</feature>
<dbReference type="Pfam" id="PF08393">
    <property type="entry name" value="DHC_N2"/>
    <property type="match status" value="1"/>
</dbReference>
<evidence type="ECO:0000259" key="20">
    <source>
        <dbReference type="Pfam" id="PF12780"/>
    </source>
</evidence>
<evidence type="ECO:0000259" key="17">
    <source>
        <dbReference type="Pfam" id="PF08393"/>
    </source>
</evidence>
<dbReference type="SUPFAM" id="SSF52540">
    <property type="entry name" value="P-loop containing nucleoside triphosphate hydrolases"/>
    <property type="match status" value="4"/>
</dbReference>
<comment type="caution">
    <text evidence="26">The sequence shown here is derived from an EMBL/GenBank/DDBJ whole genome shotgun (WGS) entry which is preliminary data.</text>
</comment>
<evidence type="ECO:0000256" key="7">
    <source>
        <dbReference type="ARBA" id="ARBA00022840"/>
    </source>
</evidence>
<dbReference type="InterPro" id="IPR024743">
    <property type="entry name" value="Dynein_HC_stalk"/>
</dbReference>
<dbReference type="Gene3D" id="1.20.920.30">
    <property type="match status" value="1"/>
</dbReference>
<feature type="compositionally biased region" description="Basic and acidic residues" evidence="15">
    <location>
        <begin position="123"/>
        <end position="137"/>
    </location>
</feature>
<dbReference type="PANTHER" id="PTHR22878">
    <property type="entry name" value="DYNEIN HEAVY CHAIN 6, AXONEMAL-LIKE-RELATED"/>
    <property type="match status" value="1"/>
</dbReference>
<feature type="domain" description="Dynein heavy chain AAA lid" evidence="24">
    <location>
        <begin position="3661"/>
        <end position="3799"/>
    </location>
</feature>
<keyword evidence="27" id="KW-1185">Reference proteome</keyword>
<dbReference type="Proteomes" id="UP000654075">
    <property type="component" value="Unassembled WGS sequence"/>
</dbReference>
<dbReference type="Gene3D" id="1.10.8.710">
    <property type="match status" value="1"/>
</dbReference>
<dbReference type="GO" id="GO:0005874">
    <property type="term" value="C:microtubule"/>
    <property type="evidence" value="ECO:0007669"/>
    <property type="project" value="UniProtKB-KW"/>
</dbReference>
<dbReference type="Gene3D" id="1.20.1270.280">
    <property type="match status" value="1"/>
</dbReference>
<feature type="coiled-coil region" evidence="14">
    <location>
        <begin position="2887"/>
        <end position="2935"/>
    </location>
</feature>
<dbReference type="Gene3D" id="3.20.180.20">
    <property type="entry name" value="Dynein heavy chain, N-terminal domain 2"/>
    <property type="match status" value="1"/>
</dbReference>
<evidence type="ECO:0000256" key="3">
    <source>
        <dbReference type="ARBA" id="ARBA00022490"/>
    </source>
</evidence>
<dbReference type="Gene3D" id="1.10.8.720">
    <property type="entry name" value="Region D6 of dynein motor"/>
    <property type="match status" value="1"/>
</dbReference>
<evidence type="ECO:0000259" key="18">
    <source>
        <dbReference type="Pfam" id="PF12774"/>
    </source>
</evidence>
<accession>A0A813DYA0</accession>
<evidence type="ECO:0000259" key="22">
    <source>
        <dbReference type="Pfam" id="PF17852"/>
    </source>
</evidence>
<gene>
    <name evidence="26" type="ORF">PGLA1383_LOCUS9142</name>
</gene>
<dbReference type="InterPro" id="IPR024317">
    <property type="entry name" value="Dynein_heavy_chain_D4_dom"/>
</dbReference>
<dbReference type="InterPro" id="IPR041228">
    <property type="entry name" value="Dynein_C"/>
</dbReference>
<dbReference type="Pfam" id="PF12775">
    <property type="entry name" value="AAA_7"/>
    <property type="match status" value="1"/>
</dbReference>
<evidence type="ECO:0000256" key="6">
    <source>
        <dbReference type="ARBA" id="ARBA00022741"/>
    </source>
</evidence>
<dbReference type="InterPro" id="IPR043157">
    <property type="entry name" value="Dynein_AAA1S"/>
</dbReference>
<sequence>MLPGSGGSRPVSGEPFGKSASVGGFSGRGNAYPSPQMGRSRSGTQLPPLAEGSPGLPSTLRQMKTQSLSNDAASMWSPLKSTPDFGSSRAQSFGKLQAPTAWGSGSIQASKSKTGSKVIAEQASKDPQTKTAEEEEEDARKLLDLDMPHIDKIKGMYLGRTFGDISGPAEDYAANLRVAAMLKVNNGGIEVNEDDQETNELARIKTGEDAIAYFAKLGSVSKTKLLYCNRVPPDESDDFAPYDLMIVPEDQVNPEYFTVSATGIVHICPGQLSESISLVDWMHQSLMFRVLRSMTFFRYYIHKKVLIQWRTNARYEVYRHRRQRLTRSCFFTKPLFVEPLVQVCSVIREVEDVHIMNIDQSTCSTLQQFADLQQQARSSPVSGAQKDLELKHDSAISILDKLILLVNRSLDMDPTAGDHLGNHKSKSMVQEKEEAKEKARLNRIAKHDASMLGDCIRLVDYMLQASLVNTVMKAVTEFCSRLDQKLTAKLFSLSVSISEKDVTLEPTVEDFLEMLFQLWDGVYHVVNNVPSITSCRQYEQYCRVLNHQTVKEILVNNRVYCETQQRIRDLISDELERTQVWSREQFEPFRRIYEFGKQWDEAEFNAIEHSYDDLYERMTYMREFQDDLSRFKQRHVLGIIEVQGKGLFAELAPIPEASLDAMRKCMTVIARERCSSTLSRYDTLNKALDERPRDLSKYANYAKMYQQVVDEQTEMEEMMEEVDTMYGLLKNYGVKVTMDDQIQYDSLVQKEHDFTHKKMIESKQFLNQCQEDMAQETYAKAVDVEEKMKVLAEELAQGSFIDPDKIPNAHEVLEELDKILEKQVKVYEERAQTFSDYEDLLGSVPQSEGEKFKFEELEKTRGLFNDKLKLWEVTAQWQDLSHNWSSSDFVKVDVEAMNKSVLASFKTTAGLVRKLEGDEVAVKVKGQIEEWREKMPCILDLGNPALRPRHWEKLFKKINLPWKGPSSNANISLSMLEANGIFDHREFVSDVSATASGEFALEQSLDTVIAAWEGLLLPIMNHRGQKDLWILGDLADVITQCEDHGVTIATMMGSRFIQGIREKVEIWEKKVNTASDVIDEWYQVQRAWMYLENIFSAEDIQQQLPGESAKFKAVDKWWKDLFRKVRQTYKMAMDAFNIPDILPKLKWANETLEYVQKKLEAYLETKRAAFPRFYFLSNDELLSILSQTRHPHAVQEHMCKCFDAINRVEFCKDTPANIIGMCDMIKEYVPFAAPVVTGPSVEKWLGEVEVAMCDGLYYDVKRTMVNYPEDATDRTKWLLEDTVASQAVIAVDQIFWTRLAEEALAKITDGYADGMRDNIGFNQLQLKNSVGIVRLQLTKLQRVLMGALIVLDVHGITVLEDLVEAGTKNTNDFDWSKQLRYYWCGEDEECPTSLLGDVSDDCVCKQTISCFKYAYEYLGNTPRLVVTPLTDKCYMTLTGAMHLYYGGAPAGPAGTGKTETTKDLGKALAVPIIVFNCSDGLDYKIMGRFFSGLAQAGAWACFDEFNRIQVEVLSVIAQQMLTVTQAVRQKKDVFEFLGSEIPLNRRFGVYITMNPGYAGRAELPDNLKALFRPVAMMVPDYGLIAEIILYSEGFNGAKLLARKMVNLYRLSSEQLSKQDHYDFGMRAVKSVLVMAGFLKRANPDMEESITLIRALRDSNAPKFLSFDLPLFSGIITDLYPEASIPEVDYGILKVEIENQLRLQKLQIIPAFLTKITQLLETQLVRHGVMLVGMTMTGKSTDSNILAKTLTQLKKDGSDDPAHQTTKVLFLNPKSVTIEELYGSFNDNTGEWKDGLVALLVREAVSDTSDNKKWINFDGPVDAIWIENMNTVLDDNKMLCLANGERIKLPPTMCIMFEVNDLCVASPATVSRCGMVYLEPVHLGWQPLIKTWTEKFELQFPQFATDIGKWALAICEDAIPFIRDECQEAPGIPTMDANIVQGYLRMLTTFISEAHRLVPQGEGQPLKSEDDQKKLVRIYVAQSAIWSLGANLHENSRKKFVDFIRPKLQRFCPEVPDDKDLYMCTVNDDTCSFQLLSDLVPAFHFDPAQPFFNILVNTPETVGQRYLVDNLMANNFHCLFSGETGVGKSVVIQQYLNTAGELYTTAGANFSAQTTTSNVVDQFENRLERKRKNLLGAPPGTTMIMFIDDLNMPMLENYGAQPPIELLRQVIDYGGFYDQKKLFWKNVADTQFIAACGPPGGGRMPVTPRLFRHFNMMWVPSLSQDAMNRILSSILGGWLGHYKPELESLATPVVKATVEMFFKISADLLPTPVKCHYTFNLRDPAKMLQGLMMVSIKHSLTNEKDLVMLFLHESCRVFRDRLINEEDCEWFNSMLADKVNAHIPKAAKVEEFRNAIFGDFLERVEEKPYRRVQGEEQCVTIFNEWLEDYNTTNPTKMNIVFFRDACYHLARCTRTIRQPRGNMLMVGMSGVGRKCIARMASHMAEYQCSSIEITRTYGKNEFKEDLKAMMMGVAKSGGKGMVFLFSDTQIVKESFLEDVNNILNTGEVPNLFAPEEAEQVIGAMRAPAKAYGSETRDGIWQYFVQVIRENMHIVLAFSPIGEGFRARCRQFPSIINCATIDWFSAWPEDALYSVAQRYYGGAPKELSLESLIPQLSQMSQFMHSSSRQAAEDFYNSVRRRTYMTPTSYLELIGLFIDLVGKKRGELTVKLERYTIGSKTLIETKTVVDDLKASLSKMQPVIVQATKETAELMVKVEADQIVAKEKSEACAVDEAEATAAAKEANEISTDCKKDLDEALPEYYSAVKSLEALDKKDIQEVKSFAKPPPLVEVVLCAVCLLMGVKETWEDAKKLMNDSKFLENLKSYDKDALASNPKLTKAMQKYLKRDDFTAEKVIKVSSAATSLCMWVRAMDIYGRVSREIEPKKAKLAGAEATLAAAQEKLRVKKAELKEVMDNVAKLESMLEAAKKKAAQLESDSADCVVKLDRAEKLLGGLGNESVRWNAASEVLSKDLKFVIGNIVLAGGFIAYTGPFTAEFRRSLVNEWKIKAKELELTTDPHWKAADVLLDPAEIRQWNIQTLPSDDLSVENGIMVTRGRRWPLMIDPQGQANRWVRAMGKAKSIVVSKLSDPIYLRKLEACIRNGHALLIENVEEVLDPALEPVLVKALFKMGGVWQIRLGSDDVPYDDNFAFYVTTKMANPHYLPEVCIKVTVINFTVTLLGLEDQLVAEVVANERPDLAQQRAELVVQIAADKKTQDDLEQLILRLLAEAGGDVLKDDTLIHTLDQSKITGTECLERMKIADAAMEQIDVVREKLRPVATRASILYFVIADLANIDPMYQYSLEFFVLLFQGRLRDAESTEDIDKRISILISDFTRFMYLNICRGLFEDHKMLFSFLVTAQILRNEVHSKFCKKSFLTSTEWLFFLRGVEAGKGALEDEKDAIAPPAWVTTQNWAKLDVLQRLTLQNQSTAYVGLKEAIAKGGDWQTFCSCDDMDRRPFPEPWNTKLTAFEKMLVVKSLRENLLTLTARNVVAEELGQLYIESPPFDLASCFADSVSTMPLIFVLSSGADPTEYLLNLATEKNYRDKLHFISLGQGQGPKAEALVTLGQDTGDWVCLQNCHLATSWMSKLESIQESQDPNKINPDYRLWLTSMPSPTFPVPVLQNGIKITNEPPKGLRANVGRTFADINEDVYEACIAKPFEFKKLLFGLAFFHAVILERRKFGPIGWNIPYEWMDSDFQVSKEQVRMYLISQPEVPWITLRYIIAEVNYGGRVTDDKDVRLISAVLKGYFKEEMLHEGFRFAGLDAYYPPPEGSLQETRDYLKTLPMDEDPRIFGLHPNALITAQFNMANKFIDTVISVQPRIAAVGGGKTSEEIVAEMAEAFILEIPDAAKQRLAHSETYKKTAQGGIVSIGVFHGQEYSRFAHMIGTVKSSLKMLGKAIKGIVLMGADLEDMFNNFLVQKVPKNWEKIAYPCLMPLNSWVADFIQRISFMVGWLKGGPPTSFWISCFFFPQGFMTASLQLHARKTKIPIDTLEFFSAVTKTLSARDVLETPESGVNIHGLYLMGCGWDKTTHVLKESDKDVLYEPMPVIWLEPLDLADYAKRVKEANMYMCPIYKTSERKGTLSTTGHSTNFVKYFPLNQVNDDVSHWIARGVAMLCMLDD</sequence>
<evidence type="ECO:0000256" key="5">
    <source>
        <dbReference type="ARBA" id="ARBA00022737"/>
    </source>
</evidence>
<dbReference type="InterPro" id="IPR043160">
    <property type="entry name" value="Dynein_C_barrel"/>
</dbReference>
<keyword evidence="6" id="KW-0547">Nucleotide-binding</keyword>
<dbReference type="GO" id="GO:0008569">
    <property type="term" value="F:minus-end-directed microtubule motor activity"/>
    <property type="evidence" value="ECO:0007669"/>
    <property type="project" value="InterPro"/>
</dbReference>
<evidence type="ECO:0000259" key="19">
    <source>
        <dbReference type="Pfam" id="PF12777"/>
    </source>
</evidence>
<feature type="domain" description="Dynein heavy chain region D6 P-loop" evidence="16">
    <location>
        <begin position="3516"/>
        <end position="3628"/>
    </location>
</feature>
<dbReference type="Gene3D" id="1.20.58.1120">
    <property type="match status" value="1"/>
</dbReference>
<evidence type="ECO:0000259" key="25">
    <source>
        <dbReference type="Pfam" id="PF18199"/>
    </source>
</evidence>
<evidence type="ECO:0000259" key="21">
    <source>
        <dbReference type="Pfam" id="PF12781"/>
    </source>
</evidence>
<dbReference type="Gene3D" id="1.10.8.1220">
    <property type="match status" value="1"/>
</dbReference>
<keyword evidence="13" id="KW-0966">Cell projection</keyword>
<evidence type="ECO:0000259" key="16">
    <source>
        <dbReference type="Pfam" id="PF03028"/>
    </source>
</evidence>
<evidence type="ECO:0000256" key="13">
    <source>
        <dbReference type="ARBA" id="ARBA00023273"/>
    </source>
</evidence>
<dbReference type="InterPro" id="IPR042219">
    <property type="entry name" value="AAA_lid_11_sf"/>
</dbReference>
<feature type="compositionally biased region" description="Polar residues" evidence="15">
    <location>
        <begin position="59"/>
        <end position="72"/>
    </location>
</feature>
<keyword evidence="4" id="KW-0493">Microtubule</keyword>
<dbReference type="InterPro" id="IPR042222">
    <property type="entry name" value="Dynein_2_N"/>
</dbReference>
<dbReference type="Gene3D" id="6.10.140.1060">
    <property type="match status" value="1"/>
</dbReference>
<evidence type="ECO:0000256" key="15">
    <source>
        <dbReference type="SAM" id="MobiDB-lite"/>
    </source>
</evidence>
<dbReference type="GO" id="GO:0030286">
    <property type="term" value="C:dynein complex"/>
    <property type="evidence" value="ECO:0007669"/>
    <property type="project" value="UniProtKB-KW"/>
</dbReference>
<dbReference type="GO" id="GO:0007018">
    <property type="term" value="P:microtubule-based movement"/>
    <property type="evidence" value="ECO:0007669"/>
    <property type="project" value="InterPro"/>
</dbReference>
<reference evidence="26" key="1">
    <citation type="submission" date="2021-02" db="EMBL/GenBank/DDBJ databases">
        <authorList>
            <person name="Dougan E. K."/>
            <person name="Rhodes N."/>
            <person name="Thang M."/>
            <person name="Chan C."/>
        </authorList>
    </citation>
    <scope>NUCLEOTIDE SEQUENCE</scope>
</reference>
<evidence type="ECO:0000256" key="8">
    <source>
        <dbReference type="ARBA" id="ARBA00023017"/>
    </source>
</evidence>
<dbReference type="OMA" id="SMCMWVH"/>
<dbReference type="GO" id="GO:0051959">
    <property type="term" value="F:dynein light intermediate chain binding"/>
    <property type="evidence" value="ECO:0007669"/>
    <property type="project" value="InterPro"/>
</dbReference>
<dbReference type="Gene3D" id="3.40.50.300">
    <property type="entry name" value="P-loop containing nucleotide triphosphate hydrolases"/>
    <property type="match status" value="5"/>
</dbReference>
<dbReference type="FunFam" id="1.20.920.30:FF:000002">
    <property type="entry name" value="Dynein axonemal heavy chain 3"/>
    <property type="match status" value="1"/>
</dbReference>
<name>A0A813DYA0_POLGL</name>
<dbReference type="Pfam" id="PF12780">
    <property type="entry name" value="AAA_8"/>
    <property type="match status" value="1"/>
</dbReference>
<evidence type="ECO:0000256" key="11">
    <source>
        <dbReference type="ARBA" id="ARBA00023175"/>
    </source>
</evidence>
<dbReference type="FunFam" id="3.40.50.300:FF:002141">
    <property type="entry name" value="Dynein heavy chain"/>
    <property type="match status" value="1"/>
</dbReference>
<dbReference type="FunFam" id="1.20.140.100:FF:000001">
    <property type="entry name" value="dynein heavy chain 17, axonemal"/>
    <property type="match status" value="1"/>
</dbReference>
<dbReference type="InterPro" id="IPR041658">
    <property type="entry name" value="AAA_lid_11"/>
</dbReference>
<organism evidence="26 27">
    <name type="scientific">Polarella glacialis</name>
    <name type="common">Dinoflagellate</name>
    <dbReference type="NCBI Taxonomy" id="89957"/>
    <lineage>
        <taxon>Eukaryota</taxon>
        <taxon>Sar</taxon>
        <taxon>Alveolata</taxon>
        <taxon>Dinophyceae</taxon>
        <taxon>Suessiales</taxon>
        <taxon>Suessiaceae</taxon>
        <taxon>Polarella</taxon>
    </lineage>
</organism>
<evidence type="ECO:0000313" key="27">
    <source>
        <dbReference type="Proteomes" id="UP000654075"/>
    </source>
</evidence>
<feature type="domain" description="Dynein heavy chain AAA 5 extension" evidence="22">
    <location>
        <begin position="1913"/>
        <end position="2034"/>
    </location>
</feature>
<dbReference type="GO" id="GO:0005930">
    <property type="term" value="C:axoneme"/>
    <property type="evidence" value="ECO:0007669"/>
    <property type="project" value="UniProtKB-SubCell"/>
</dbReference>
<dbReference type="PANTHER" id="PTHR22878:SF68">
    <property type="entry name" value="DYNEIN HEAVY CHAIN 6, AXONEMAL-LIKE"/>
    <property type="match status" value="1"/>
</dbReference>
<dbReference type="Pfam" id="PF12777">
    <property type="entry name" value="MT"/>
    <property type="match status" value="1"/>
</dbReference>
<dbReference type="Gene3D" id="1.10.287.2620">
    <property type="match status" value="1"/>
</dbReference>
<dbReference type="Pfam" id="PF03028">
    <property type="entry name" value="Dynein_heavy"/>
    <property type="match status" value="1"/>
</dbReference>
<feature type="domain" description="Dynein heavy chain coiled coil stalk" evidence="19">
    <location>
        <begin position="2671"/>
        <end position="3002"/>
    </location>
</feature>
<keyword evidence="10" id="KW-0969">Cilium</keyword>
<evidence type="ECO:0000259" key="23">
    <source>
        <dbReference type="Pfam" id="PF17857"/>
    </source>
</evidence>
<evidence type="ECO:0000313" key="26">
    <source>
        <dbReference type="EMBL" id="CAE8590420.1"/>
    </source>
</evidence>
<keyword evidence="9 14" id="KW-0175">Coiled coil</keyword>
<keyword evidence="5" id="KW-0677">Repeat</keyword>
<evidence type="ECO:0000256" key="4">
    <source>
        <dbReference type="ARBA" id="ARBA00022701"/>
    </source>
</evidence>
<evidence type="ECO:0000259" key="24">
    <source>
        <dbReference type="Pfam" id="PF18198"/>
    </source>
</evidence>
<dbReference type="InterPro" id="IPR035699">
    <property type="entry name" value="AAA_6"/>
</dbReference>
<dbReference type="GO" id="GO:0005524">
    <property type="term" value="F:ATP binding"/>
    <property type="evidence" value="ECO:0007669"/>
    <property type="project" value="UniProtKB-KW"/>
</dbReference>
<dbReference type="FunFam" id="1.10.8.720:FF:000001">
    <property type="entry name" value="dynein heavy chain 7, axonemal"/>
    <property type="match status" value="1"/>
</dbReference>
<evidence type="ECO:0000256" key="9">
    <source>
        <dbReference type="ARBA" id="ARBA00023054"/>
    </source>
</evidence>
<protein>
    <submittedName>
        <fullName evidence="26">Uncharacterized protein</fullName>
    </submittedName>
</protein>
<keyword evidence="3" id="KW-0963">Cytoplasm</keyword>
<dbReference type="Pfam" id="PF17852">
    <property type="entry name" value="Dynein_AAA_lid"/>
    <property type="match status" value="1"/>
</dbReference>
<dbReference type="FunFam" id="3.10.490.20:FF:000009">
    <property type="entry name" value="Dynein heavy chain 4"/>
    <property type="match status" value="1"/>
</dbReference>
<dbReference type="Pfam" id="PF12774">
    <property type="entry name" value="AAA_6"/>
    <property type="match status" value="1"/>
</dbReference>
<dbReference type="Pfam" id="PF18198">
    <property type="entry name" value="AAA_lid_11"/>
    <property type="match status" value="1"/>
</dbReference>
<evidence type="ECO:0000256" key="10">
    <source>
        <dbReference type="ARBA" id="ARBA00023069"/>
    </source>
</evidence>
<feature type="region of interest" description="Disordered" evidence="15">
    <location>
        <begin position="1"/>
        <end position="137"/>
    </location>
</feature>
<dbReference type="Pfam" id="PF12781">
    <property type="entry name" value="AAA_9"/>
    <property type="match status" value="1"/>
</dbReference>
<evidence type="ECO:0000256" key="1">
    <source>
        <dbReference type="ARBA" id="ARBA00004430"/>
    </source>
</evidence>
<dbReference type="InterPro" id="IPR026983">
    <property type="entry name" value="DHC"/>
</dbReference>
<dbReference type="FunFam" id="3.40.50.300:FF:000063">
    <property type="entry name" value="dynein heavy chain 6, axonemal"/>
    <property type="match status" value="1"/>
</dbReference>
<feature type="domain" description="Dynein heavy chain C-terminal" evidence="25">
    <location>
        <begin position="3806"/>
        <end position="4118"/>
    </location>
</feature>
<dbReference type="InterPro" id="IPR041589">
    <property type="entry name" value="DNAH3_AAA_lid_1"/>
</dbReference>
<proteinExistence type="inferred from homology"/>
<dbReference type="Gene3D" id="1.20.920.20">
    <property type="match status" value="1"/>
</dbReference>
<dbReference type="FunFam" id="3.40.50.300:FF:000362">
    <property type="entry name" value="Dynein, axonemal, heavy chain 6"/>
    <property type="match status" value="1"/>
</dbReference>
<dbReference type="InterPro" id="IPR027417">
    <property type="entry name" value="P-loop_NTPase"/>
</dbReference>
<dbReference type="FunFam" id="1.20.920.20:FF:000001">
    <property type="entry name" value="dynein heavy chain 2, axonemal"/>
    <property type="match status" value="1"/>
</dbReference>
<dbReference type="InterPro" id="IPR004273">
    <property type="entry name" value="Dynein_heavy_D6_P-loop"/>
</dbReference>
<evidence type="ECO:0000256" key="2">
    <source>
        <dbReference type="ARBA" id="ARBA00008887"/>
    </source>
</evidence>
<keyword evidence="12" id="KW-0206">Cytoskeleton</keyword>
<dbReference type="FunFam" id="1.10.8.710:FF:000004">
    <property type="entry name" value="Dynein axonemal heavy chain 6"/>
    <property type="match status" value="1"/>
</dbReference>
<dbReference type="Pfam" id="PF17857">
    <property type="entry name" value="AAA_lid_1"/>
    <property type="match status" value="1"/>
</dbReference>
<dbReference type="InterPro" id="IPR013602">
    <property type="entry name" value="Dynein_heavy_linker"/>
</dbReference>
<feature type="domain" description="Dynein heavy chain linker" evidence="17">
    <location>
        <begin position="858"/>
        <end position="1259"/>
    </location>
</feature>
<dbReference type="Gene3D" id="1.10.472.130">
    <property type="match status" value="1"/>
</dbReference>
<dbReference type="InterPro" id="IPR035706">
    <property type="entry name" value="AAA_9"/>
</dbReference>
<dbReference type="InterPro" id="IPR042228">
    <property type="entry name" value="Dynein_linker_3"/>
</dbReference>
<dbReference type="Gene3D" id="1.20.140.100">
    <property type="entry name" value="Dynein heavy chain, N-terminal domain 2"/>
    <property type="match status" value="1"/>
</dbReference>
<comment type="subcellular location">
    <subcellularLocation>
        <location evidence="1">Cytoplasm</location>
        <location evidence="1">Cytoskeleton</location>
        <location evidence="1">Cilium axoneme</location>
    </subcellularLocation>
</comment>
<comment type="similarity">
    <text evidence="2">Belongs to the dynein heavy chain family.</text>
</comment>
<feature type="domain" description="Dynein heavy chain AAA module D4" evidence="20">
    <location>
        <begin position="2396"/>
        <end position="2657"/>
    </location>
</feature>
<dbReference type="EMBL" id="CAJNNV010004257">
    <property type="protein sequence ID" value="CAE8590420.1"/>
    <property type="molecule type" value="Genomic_DNA"/>
</dbReference>
<dbReference type="FunFam" id="3.40.50.300:FF:000049">
    <property type="entry name" value="Dynein, axonemal, heavy chain 5"/>
    <property type="match status" value="1"/>
</dbReference>
<dbReference type="FunFam" id="3.20.180.20:FF:000001">
    <property type="entry name" value="Dynein axonemal heavy chain 5"/>
    <property type="match status" value="1"/>
</dbReference>
<feature type="compositionally biased region" description="Polar residues" evidence="15">
    <location>
        <begin position="103"/>
        <end position="115"/>
    </location>
</feature>
<keyword evidence="11" id="KW-0505">Motor protein</keyword>
<keyword evidence="7" id="KW-0067">ATP-binding</keyword>
<feature type="domain" description="Dynein heavy chain hydrolytic ATP-binding dynein motor region" evidence="18">
    <location>
        <begin position="1413"/>
        <end position="1739"/>
    </location>
</feature>
<feature type="domain" description="Dynein heavy chain ATP-binding dynein motor region" evidence="21">
    <location>
        <begin position="3031"/>
        <end position="3250"/>
    </location>
</feature>
<dbReference type="FunFam" id="1.10.8.1220:FF:000001">
    <property type="entry name" value="Dynein axonemal heavy chain 5"/>
    <property type="match status" value="1"/>
</dbReference>
<keyword evidence="8" id="KW-0243">Dynein</keyword>
<dbReference type="InterPro" id="IPR041466">
    <property type="entry name" value="Dynein_AAA5_ext"/>
</dbReference>
<dbReference type="Gene3D" id="3.10.490.20">
    <property type="match status" value="1"/>
</dbReference>
<dbReference type="OrthoDB" id="5593012at2759"/>
<dbReference type="GO" id="GO:0045505">
    <property type="term" value="F:dynein intermediate chain binding"/>
    <property type="evidence" value="ECO:0007669"/>
    <property type="project" value="InterPro"/>
</dbReference>
<dbReference type="Pfam" id="PF18199">
    <property type="entry name" value="Dynein_C"/>
    <property type="match status" value="1"/>
</dbReference>
<evidence type="ECO:0000256" key="12">
    <source>
        <dbReference type="ARBA" id="ARBA00023212"/>
    </source>
</evidence>
<evidence type="ECO:0000256" key="14">
    <source>
        <dbReference type="SAM" id="Coils"/>
    </source>
</evidence>